<dbReference type="GO" id="GO:0006897">
    <property type="term" value="P:endocytosis"/>
    <property type="evidence" value="ECO:0007669"/>
    <property type="project" value="UniProtKB-KW"/>
</dbReference>
<evidence type="ECO:0000256" key="7">
    <source>
        <dbReference type="ARBA" id="ARBA00023176"/>
    </source>
</evidence>
<dbReference type="PROSITE" id="PS50942">
    <property type="entry name" value="ENTH"/>
    <property type="match status" value="1"/>
</dbReference>
<dbReference type="InterPro" id="IPR048050">
    <property type="entry name" value="ANTH_N_plant"/>
</dbReference>
<dbReference type="PANTHER" id="PTHR22951">
    <property type="entry name" value="CLATHRIN ASSEMBLY PROTEIN"/>
    <property type="match status" value="1"/>
</dbReference>
<dbReference type="GO" id="GO:0030136">
    <property type="term" value="C:clathrin-coated vesicle"/>
    <property type="evidence" value="ECO:0007669"/>
    <property type="project" value="UniProtKB-SubCell"/>
</dbReference>
<sequence length="581" mass="64726">MAPIKIKEVIGAFKDQTSISLAKVSSGSSSLSDLEVAIVKATRHGQNPPNQCYVAEILSLTCYSRSMVNSCIGIIARRLNRTKNWVVALKALLLVQRLLSQGGTAFEQDIFFTTRRGTRFLNLCDFRDASRKAWDYSAFVRTYALYLDELLEFRMQGHVERGRDHGHGKAEEEEDGGGNAVVVRATSVSEMDTDAVFSRADHLMQLLQRFLACRPIGAAKHNRIVVVALYPILKESFQIYHCITEILETLIERFMQLDVPDMMQVHDIFSHVSKQYDELDGFYCWCKNVGIMRFHEYPNVEKVSQPKLDMMDDFIHHKSSMLHCKKAIEPQTAVLALAEEAWIEEPQKLLSPIKEETADDLKMTPVPQQYKKMQEEGDLLNLNDDAPTPQDLGDQLALALFDGYPATTPPTSTSPPWEAFNESETGDWETALVQSASHLSNQKPSLPQGFDPLILDGMYQYGAMAQMGASSGFYANGSASSMALGAAGRPAILALPAPQSPANYGPNTFSPNNDPFAASLAVAPPAYVQMSEIEQKQMLLVQEQLLWQQYARDGMHGQMGLANLQQQNPYQYIPNAYAAAH</sequence>
<accession>A0ABD1HNC5</accession>
<dbReference type="CDD" id="cd16987">
    <property type="entry name" value="ANTH_N_AP180_plant"/>
    <property type="match status" value="1"/>
</dbReference>
<keyword evidence="5" id="KW-0333">Golgi apparatus</keyword>
<evidence type="ECO:0000313" key="11">
    <source>
        <dbReference type="Proteomes" id="UP001567538"/>
    </source>
</evidence>
<keyword evidence="11" id="KW-1185">Reference proteome</keyword>
<dbReference type="Pfam" id="PF07651">
    <property type="entry name" value="ANTH"/>
    <property type="match status" value="1"/>
</dbReference>
<keyword evidence="8" id="KW-0968">Cytoplasmic vesicle</keyword>
<dbReference type="AlphaFoldDB" id="A0ABD1HNC5"/>
<keyword evidence="6" id="KW-0472">Membrane</keyword>
<evidence type="ECO:0000256" key="1">
    <source>
        <dbReference type="ARBA" id="ARBA00004132"/>
    </source>
</evidence>
<dbReference type="Gene3D" id="1.25.40.90">
    <property type="match status" value="1"/>
</dbReference>
<dbReference type="Gene3D" id="1.20.58.150">
    <property type="entry name" value="ANTH domain"/>
    <property type="match status" value="1"/>
</dbReference>
<keyword evidence="4" id="KW-0254">Endocytosis</keyword>
<dbReference type="FunFam" id="1.20.58.150:FF:000005">
    <property type="entry name" value="putative clathrin assembly protein At2g25430"/>
    <property type="match status" value="1"/>
</dbReference>
<dbReference type="PANTHER" id="PTHR22951:SF12">
    <property type="entry name" value="OS05G0426100 PROTEIN"/>
    <property type="match status" value="1"/>
</dbReference>
<dbReference type="InterPro" id="IPR011417">
    <property type="entry name" value="ANTH_dom"/>
</dbReference>
<dbReference type="Proteomes" id="UP001567538">
    <property type="component" value="Unassembled WGS sequence"/>
</dbReference>
<evidence type="ECO:0000256" key="4">
    <source>
        <dbReference type="ARBA" id="ARBA00022583"/>
    </source>
</evidence>
<dbReference type="SUPFAM" id="SSF89009">
    <property type="entry name" value="GAT-like domain"/>
    <property type="match status" value="1"/>
</dbReference>
<dbReference type="InterPro" id="IPR013809">
    <property type="entry name" value="ENTH"/>
</dbReference>
<dbReference type="SUPFAM" id="SSF48464">
    <property type="entry name" value="ENTH/VHS domain"/>
    <property type="match status" value="1"/>
</dbReference>
<keyword evidence="7" id="KW-0168">Coated pit</keyword>
<proteinExistence type="predicted"/>
<evidence type="ECO:0000256" key="2">
    <source>
        <dbReference type="ARBA" id="ARBA00004555"/>
    </source>
</evidence>
<protein>
    <submittedName>
        <fullName evidence="10">Clathrin assembly protein</fullName>
    </submittedName>
</protein>
<gene>
    <name evidence="10" type="ORF">AAHA92_08347</name>
</gene>
<comment type="caution">
    <text evidence="10">The sequence shown here is derived from an EMBL/GenBank/DDBJ whole genome shotgun (WGS) entry which is preliminary data.</text>
</comment>
<dbReference type="EMBL" id="JBEAFC010000004">
    <property type="protein sequence ID" value="KAL1557807.1"/>
    <property type="molecule type" value="Genomic_DNA"/>
</dbReference>
<dbReference type="InterPro" id="IPR008942">
    <property type="entry name" value="ENTH_VHS"/>
</dbReference>
<organism evidence="10 11">
    <name type="scientific">Salvia divinorum</name>
    <name type="common">Maria pastora</name>
    <name type="synonym">Diviner's sage</name>
    <dbReference type="NCBI Taxonomy" id="28513"/>
    <lineage>
        <taxon>Eukaryota</taxon>
        <taxon>Viridiplantae</taxon>
        <taxon>Streptophyta</taxon>
        <taxon>Embryophyta</taxon>
        <taxon>Tracheophyta</taxon>
        <taxon>Spermatophyta</taxon>
        <taxon>Magnoliopsida</taxon>
        <taxon>eudicotyledons</taxon>
        <taxon>Gunneridae</taxon>
        <taxon>Pentapetalae</taxon>
        <taxon>asterids</taxon>
        <taxon>lamiids</taxon>
        <taxon>Lamiales</taxon>
        <taxon>Lamiaceae</taxon>
        <taxon>Nepetoideae</taxon>
        <taxon>Mentheae</taxon>
        <taxon>Salviinae</taxon>
        <taxon>Salvia</taxon>
        <taxon>Salvia subgen. Calosphace</taxon>
    </lineage>
</organism>
<dbReference type="InterPro" id="IPR045192">
    <property type="entry name" value="AP180-like"/>
</dbReference>
<dbReference type="GO" id="GO:0005794">
    <property type="term" value="C:Golgi apparatus"/>
    <property type="evidence" value="ECO:0007669"/>
    <property type="project" value="UniProtKB-SubCell"/>
</dbReference>
<evidence type="ECO:0000259" key="9">
    <source>
        <dbReference type="PROSITE" id="PS50942"/>
    </source>
</evidence>
<name>A0ABD1HNC5_SALDI</name>
<feature type="domain" description="ENTH" evidence="9">
    <location>
        <begin position="26"/>
        <end position="161"/>
    </location>
</feature>
<evidence type="ECO:0000256" key="3">
    <source>
        <dbReference type="ARBA" id="ARBA00004600"/>
    </source>
</evidence>
<reference evidence="10 11" key="1">
    <citation type="submission" date="2024-06" db="EMBL/GenBank/DDBJ databases">
        <title>A chromosome level genome sequence of Diviner's sage (Salvia divinorum).</title>
        <authorList>
            <person name="Ford S.A."/>
            <person name="Ro D.-K."/>
            <person name="Ness R.W."/>
            <person name="Phillips M.A."/>
        </authorList>
    </citation>
    <scope>NUCLEOTIDE SEQUENCE [LARGE SCALE GENOMIC DNA]</scope>
    <source>
        <strain evidence="10">SAF-2024a</strain>
        <tissue evidence="10">Leaf</tissue>
    </source>
</reference>
<evidence type="ECO:0000256" key="6">
    <source>
        <dbReference type="ARBA" id="ARBA00023136"/>
    </source>
</evidence>
<evidence type="ECO:0000313" key="10">
    <source>
        <dbReference type="EMBL" id="KAL1557807.1"/>
    </source>
</evidence>
<dbReference type="InterPro" id="IPR014712">
    <property type="entry name" value="ANTH_dom_sf"/>
</dbReference>
<evidence type="ECO:0000256" key="8">
    <source>
        <dbReference type="ARBA" id="ARBA00023329"/>
    </source>
</evidence>
<evidence type="ECO:0000256" key="5">
    <source>
        <dbReference type="ARBA" id="ARBA00023034"/>
    </source>
</evidence>
<comment type="subcellular location">
    <subcellularLocation>
        <location evidence="1">Cytoplasmic vesicle</location>
        <location evidence="1">Clathrin-coated vesicle</location>
    </subcellularLocation>
    <subcellularLocation>
        <location evidence="2">Golgi apparatus</location>
    </subcellularLocation>
    <subcellularLocation>
        <location evidence="3">Membrane</location>
        <location evidence="3">Clathrin-coated pit</location>
    </subcellularLocation>
</comment>
<dbReference type="GO" id="GO:0005905">
    <property type="term" value="C:clathrin-coated pit"/>
    <property type="evidence" value="ECO:0007669"/>
    <property type="project" value="UniProtKB-SubCell"/>
</dbReference>
<dbReference type="SMART" id="SM00273">
    <property type="entry name" value="ENTH"/>
    <property type="match status" value="1"/>
</dbReference>